<feature type="transmembrane region" description="Helical" evidence="2">
    <location>
        <begin position="66"/>
        <end position="90"/>
    </location>
</feature>
<dbReference type="GeneID" id="65279817"/>
<gene>
    <name evidence="3" type="ORF">DN052_06005</name>
</gene>
<keyword evidence="2" id="KW-0812">Transmembrane</keyword>
<feature type="region of interest" description="Disordered" evidence="1">
    <location>
        <begin position="204"/>
        <end position="231"/>
    </location>
</feature>
<evidence type="ECO:0000313" key="4">
    <source>
        <dbReference type="Proteomes" id="UP000248886"/>
    </source>
</evidence>
<organism evidence="3 4">
    <name type="scientific">Acidithiobacillus ferrooxidans</name>
    <name type="common">Thiobacillus ferrooxidans</name>
    <dbReference type="NCBI Taxonomy" id="920"/>
    <lineage>
        <taxon>Bacteria</taxon>
        <taxon>Pseudomonadati</taxon>
        <taxon>Pseudomonadota</taxon>
        <taxon>Acidithiobacillia</taxon>
        <taxon>Acidithiobacillales</taxon>
        <taxon>Acidithiobacillaceae</taxon>
        <taxon>Acidithiobacillus</taxon>
    </lineage>
</organism>
<name>A0A2W1K6W2_ACIFR</name>
<dbReference type="InterPro" id="IPR007462">
    <property type="entry name" value="COV1-like"/>
</dbReference>
<dbReference type="OrthoDB" id="5292643at2"/>
<proteinExistence type="predicted"/>
<evidence type="ECO:0000313" key="3">
    <source>
        <dbReference type="EMBL" id="PZD82559.1"/>
    </source>
</evidence>
<dbReference type="Proteomes" id="UP000248886">
    <property type="component" value="Unassembled WGS sequence"/>
</dbReference>
<comment type="caution">
    <text evidence="3">The sequence shown here is derived from an EMBL/GenBank/DDBJ whole genome shotgun (WGS) entry which is preliminary data.</text>
</comment>
<evidence type="ECO:0000256" key="1">
    <source>
        <dbReference type="SAM" id="MobiDB-lite"/>
    </source>
</evidence>
<reference evidence="3 4" key="1">
    <citation type="submission" date="2018-06" db="EMBL/GenBank/DDBJ databases">
        <title>Draft sequence of Acidithiobacillus ferrooxidans CCM 4253.</title>
        <authorList>
            <person name="Moya-Beltran A."/>
            <person name="Castro M."/>
            <person name="Covarrubias P.C."/>
            <person name="Issotta F."/>
            <person name="Janiczek O."/>
            <person name="Mandl M."/>
            <person name="Kucera J."/>
            <person name="Quatrini R."/>
        </authorList>
    </citation>
    <scope>NUCLEOTIDE SEQUENCE [LARGE SCALE GENOMIC DNA]</scope>
    <source>
        <strain evidence="3 4">CCM 4253</strain>
    </source>
</reference>
<keyword evidence="2" id="KW-0472">Membrane</keyword>
<dbReference type="OMA" id="TTGWYTL"/>
<dbReference type="PANTHER" id="PTHR31876">
    <property type="entry name" value="COV-LIKE PROTEIN 1"/>
    <property type="match status" value="1"/>
</dbReference>
<feature type="transmembrane region" description="Helical" evidence="2">
    <location>
        <begin position="21"/>
        <end position="46"/>
    </location>
</feature>
<keyword evidence="2" id="KW-1133">Transmembrane helix</keyword>
<evidence type="ECO:0000256" key="2">
    <source>
        <dbReference type="SAM" id="Phobius"/>
    </source>
</evidence>
<dbReference type="PANTHER" id="PTHR31876:SF26">
    <property type="entry name" value="PROTEIN LIKE COV 2"/>
    <property type="match status" value="1"/>
</dbReference>
<accession>A0A2W1K6W2</accession>
<dbReference type="AlphaFoldDB" id="A0A2W1K6W2"/>
<dbReference type="EMBL" id="QKQP01000001">
    <property type="protein sequence ID" value="PZD82559.1"/>
    <property type="molecule type" value="Genomic_DNA"/>
</dbReference>
<dbReference type="Pfam" id="PF04367">
    <property type="entry name" value="DUF502"/>
    <property type="match status" value="1"/>
</dbReference>
<sequence>MTLPVPASEKSLFQRIHLRRWFVQGLLISLPIGLTVYVVLWIGGWLNNLFEAPIRAIFGIDIPGLGLLLTLLIILGVGFLASHVLTAWIFEKLNAVLGRIPVLHSLYSTIHETVGLLFGGTDRGFRSAVLVRQGGDMGYIIGLITRDALSELPHLPEDCVAVFIPMSYGIGGFTCLVPRDKVIPLPDLTPQQALRFAMAGGVGGGKAIREKPGGGSESARPAAGRHPEPDR</sequence>
<protein>
    <submittedName>
        <fullName evidence="3">DUF502 domain-containing protein</fullName>
    </submittedName>
</protein>
<dbReference type="RefSeq" id="WP_009567324.1">
    <property type="nucleotide sequence ID" value="NZ_AP025160.1"/>
</dbReference>